<keyword evidence="1" id="KW-0347">Helicase</keyword>
<keyword evidence="1" id="KW-0378">Hydrolase</keyword>
<dbReference type="OrthoDB" id="5323at10239"/>
<dbReference type="KEGG" id="vg:40066174"/>
<proteinExistence type="predicted"/>
<dbReference type="GeneID" id="40066174"/>
<dbReference type="RefSeq" id="YP_009275435.1">
    <property type="nucleotide sequence ID" value="NC_030928.1"/>
</dbReference>
<keyword evidence="1" id="KW-0547">Nucleotide-binding</keyword>
<accession>A0A127AVX9</accession>
<keyword evidence="2" id="KW-1185">Reference proteome</keyword>
<evidence type="ECO:0000313" key="2">
    <source>
        <dbReference type="Proteomes" id="UP000223835"/>
    </source>
</evidence>
<dbReference type="GO" id="GO:0004386">
    <property type="term" value="F:helicase activity"/>
    <property type="evidence" value="ECO:0007669"/>
    <property type="project" value="UniProtKB-KW"/>
</dbReference>
<dbReference type="Proteomes" id="UP000223835">
    <property type="component" value="Segment"/>
</dbReference>
<evidence type="ECO:0000313" key="1">
    <source>
        <dbReference type="EMBL" id="AMM44673.1"/>
    </source>
</evidence>
<dbReference type="EMBL" id="KU595432">
    <property type="protein sequence ID" value="AMM44673.1"/>
    <property type="molecule type" value="Genomic_DNA"/>
</dbReference>
<protein>
    <submittedName>
        <fullName evidence="1">DNA primase/helicase</fullName>
    </submittedName>
</protein>
<keyword evidence="1" id="KW-0067">ATP-binding</keyword>
<name>A0A127AVX9_9CAUD</name>
<reference evidence="1 2" key="1">
    <citation type="journal article" date="2016" name="Genome Announc.">
        <title>Complete Genome Sequences of Lytic Bacteriophages of Xanthomonas arboricola pv. juglandis.</title>
        <authorList>
            <person name="Retamales J."/>
            <person name="Vasquez I."/>
            <person name="Santos L."/>
            <person name="Segovia C."/>
            <person name="Ayala M."/>
            <person name="Alvarado R."/>
            <person name="Nunez P."/>
            <person name="Santander J."/>
        </authorList>
    </citation>
    <scope>NUCLEOTIDE SEQUENCE [LARGE SCALE GENOMIC DNA]</scope>
</reference>
<organism evidence="1 2">
    <name type="scientific">Xanthomonas phage f20-Xaj</name>
    <dbReference type="NCBI Taxonomy" id="1784979"/>
    <lineage>
        <taxon>Viruses</taxon>
        <taxon>Duplodnaviria</taxon>
        <taxon>Heunggongvirae</taxon>
        <taxon>Uroviricota</taxon>
        <taxon>Caudoviricetes</taxon>
        <taxon>Autographivirales</taxon>
        <taxon>Autonotataviridae</taxon>
        <taxon>Gujervirinae</taxon>
        <taxon>Pradovirus</taxon>
        <taxon>Pradovirus f20</taxon>
    </lineage>
</organism>
<sequence length="274" mass="30868">MSDTLPDSDWLHHAERLKVGTRTRVAHECGEGTPLLISREHDKSTAFCFRCGGTGFKREHESIEAKLARIHSEQTSERRVRATVELPEPRVYDTREWPLDAKVWFFKFGISLLMIQELGLYWCPAIGRVVLPITEGGHLVYWTARSQTRAPKWLTPDVPKAGLVAKYGVGKGDTIVLCEDPLSAFKVSMVTEAWSLLGTKLHNKVLRQLIDRGQRVATWLDDDLGRSNGSNPGQDSARVIAARLRAFGLDHRNITSPKDPKAHNIEYIKEKLHG</sequence>